<dbReference type="InterPro" id="IPR013655">
    <property type="entry name" value="PAS_fold_3"/>
</dbReference>
<dbReference type="SUPFAM" id="SSF55785">
    <property type="entry name" value="PYP-like sensor domain (PAS domain)"/>
    <property type="match status" value="4"/>
</dbReference>
<comment type="catalytic activity">
    <reaction evidence="1">
        <text>ATP + protein L-histidine = ADP + protein N-phospho-L-histidine.</text>
        <dbReference type="EC" id="2.7.13.3"/>
    </reaction>
</comment>
<dbReference type="PROSITE" id="PS50113">
    <property type="entry name" value="PAC"/>
    <property type="match status" value="1"/>
</dbReference>
<dbReference type="InterPro" id="IPR003661">
    <property type="entry name" value="HisK_dim/P_dom"/>
</dbReference>
<dbReference type="InterPro" id="IPR029016">
    <property type="entry name" value="GAF-like_dom_sf"/>
</dbReference>
<sequence length="1098" mass="126627">MSNSSIHHFQNILLTLKKYQEGNFELLYISSEIRNILRKGDKFYEESFFNSILPTLPKKLFDFFFQSLGTGDKIICPIVLKDGTFQMVQIEGYVISQEDASYLINVLITPLKWKSNTRFSWLINQNSGQVFEGISGEQSIKNTKSLEEFISGKFEFIKPQILKDFYLRDGSEMLPIYPGHLYLSKNSLNDHYCLLEVIYLSTDFTKAKRYKEELPDLIYFEFDVNKNKMSLSGSLEEITGYPTAFFENITVEKWESLVHPEDLHNYRNNIFKNGKITYRMLHKNGHYIFVEVQISKMGEKEESWVGVISDVTTLKEIEKDLLAKKSVLDQLTGVVPGMVYLMKAFPDYSHQFLFVSEGCRALTELEPEQIIKNEQSLADLIHQDDRESLAAADREAYLQDKKFEAYFRLITPSGKEKWVYGASNRLKQYQNESIWAGFFVDFSYTKQKELESSLNLQWYKTLFEENPLPIFQYDHKGTILEVNRSFVEKIDVKDKSLLIGKNLFDFLGNNPIRKAYEESLVKGEAYYEGPYVSYFNNKLFHLRMTAKTLDRGKTFQAILEDISEQEFLQSIISQLTEKTSRLSGKDFFDGLTELLSQKLQMSYCFIAEIDLELGKGKVISYSKNGKKGESFVYELKNSPCLDCMSKNEPHIILSGAKSLYPKDKALQDKDISCYIGVPITDLDGTKLGILVFLDENDRPYNTHMSSLLKVLADRIGAEMGRINYEKKLIASEQLFRSIAENFPKGTVEVLDRNLKYVYAEGKEFHDKGINPKELIGTAHLSKYGSYISNKVRKHLDKVFQGESVMFEVITDKQFYLKSGVPLFNNQGEIDRILLVTQNITETKLAEEEREQLIRDLKSQNEELQRFAYITSHNLRAPIVNISSLLELYDVNNPENPENKEVIENLKVSTSILNSTLEDLIEVVSIKKNKIPKVERIIFKQLVANVEKSLSKQIADSRAVIHKDFSKVPEINYIYSHLENFLINLTTNAIKYKHPERNPIIHISTHQEKNFVVLTFQDNGIGIDLERYGDRLFGLYQRFHSHVEGKGLGLYLVREQIRAHDGNLKVESTVGEGTTFKIYLRNLISPMDKVSNILKGNPT</sequence>
<evidence type="ECO:0000256" key="4">
    <source>
        <dbReference type="ARBA" id="ARBA00022679"/>
    </source>
</evidence>
<evidence type="ECO:0000256" key="2">
    <source>
        <dbReference type="ARBA" id="ARBA00012438"/>
    </source>
</evidence>
<dbReference type="PROSITE" id="PS50109">
    <property type="entry name" value="HIS_KIN"/>
    <property type="match status" value="1"/>
</dbReference>
<dbReference type="InterPro" id="IPR003018">
    <property type="entry name" value="GAF"/>
</dbReference>
<dbReference type="Gene3D" id="1.10.287.130">
    <property type="match status" value="1"/>
</dbReference>
<dbReference type="SMART" id="SM00387">
    <property type="entry name" value="HATPase_c"/>
    <property type="match status" value="1"/>
</dbReference>
<comment type="caution">
    <text evidence="8">The sequence shown here is derived from an EMBL/GenBank/DDBJ whole genome shotgun (WGS) entry which is preliminary data.</text>
</comment>
<dbReference type="Gene3D" id="3.30.450.40">
    <property type="match status" value="1"/>
</dbReference>
<dbReference type="PRINTS" id="PR00344">
    <property type="entry name" value="BCTRLSENSOR"/>
</dbReference>
<gene>
    <name evidence="8" type="ORF">BC751_0849</name>
</gene>
<organism evidence="8 9">
    <name type="scientific">Cecembia calidifontis</name>
    <dbReference type="NCBI Taxonomy" id="1187080"/>
    <lineage>
        <taxon>Bacteria</taxon>
        <taxon>Pseudomonadati</taxon>
        <taxon>Bacteroidota</taxon>
        <taxon>Cytophagia</taxon>
        <taxon>Cytophagales</taxon>
        <taxon>Cyclobacteriaceae</taxon>
        <taxon>Cecembia</taxon>
    </lineage>
</organism>
<keyword evidence="5" id="KW-0418">Kinase</keyword>
<reference evidence="8 9" key="1">
    <citation type="submission" date="2019-02" db="EMBL/GenBank/DDBJ databases">
        <title>Genomic Encyclopedia of Archaeal and Bacterial Type Strains, Phase II (KMG-II): from individual species to whole genera.</title>
        <authorList>
            <person name="Goeker M."/>
        </authorList>
    </citation>
    <scope>NUCLEOTIDE SEQUENCE [LARGE SCALE GENOMIC DNA]</scope>
    <source>
        <strain evidence="8 9">DSM 21411</strain>
    </source>
</reference>
<dbReference type="InterPro" id="IPR052162">
    <property type="entry name" value="Sensor_kinase/Photoreceptor"/>
</dbReference>
<dbReference type="InterPro" id="IPR004358">
    <property type="entry name" value="Sig_transdc_His_kin-like_C"/>
</dbReference>
<dbReference type="InterPro" id="IPR005467">
    <property type="entry name" value="His_kinase_dom"/>
</dbReference>
<evidence type="ECO:0000256" key="3">
    <source>
        <dbReference type="ARBA" id="ARBA00022553"/>
    </source>
</evidence>
<dbReference type="Pfam" id="PF13426">
    <property type="entry name" value="PAS_9"/>
    <property type="match status" value="1"/>
</dbReference>
<dbReference type="NCBIfam" id="TIGR00229">
    <property type="entry name" value="sensory_box"/>
    <property type="match status" value="1"/>
</dbReference>
<dbReference type="InterPro" id="IPR036890">
    <property type="entry name" value="HATPase_C_sf"/>
</dbReference>
<dbReference type="EC" id="2.7.13.3" evidence="2"/>
<dbReference type="SUPFAM" id="SSF55781">
    <property type="entry name" value="GAF domain-like"/>
    <property type="match status" value="1"/>
</dbReference>
<feature type="domain" description="PAC" evidence="7">
    <location>
        <begin position="789"/>
        <end position="851"/>
    </location>
</feature>
<dbReference type="PANTHER" id="PTHR43304:SF1">
    <property type="entry name" value="PAC DOMAIN-CONTAINING PROTEIN"/>
    <property type="match status" value="1"/>
</dbReference>
<dbReference type="InterPro" id="IPR036097">
    <property type="entry name" value="HisK_dim/P_sf"/>
</dbReference>
<dbReference type="SMART" id="SM00091">
    <property type="entry name" value="PAS"/>
    <property type="match status" value="2"/>
</dbReference>
<evidence type="ECO:0000313" key="9">
    <source>
        <dbReference type="Proteomes" id="UP000292209"/>
    </source>
</evidence>
<evidence type="ECO:0000256" key="1">
    <source>
        <dbReference type="ARBA" id="ARBA00000085"/>
    </source>
</evidence>
<dbReference type="InterPro" id="IPR000700">
    <property type="entry name" value="PAS-assoc_C"/>
</dbReference>
<dbReference type="Pfam" id="PF02518">
    <property type="entry name" value="HATPase_c"/>
    <property type="match status" value="1"/>
</dbReference>
<evidence type="ECO:0000259" key="7">
    <source>
        <dbReference type="PROSITE" id="PS50113"/>
    </source>
</evidence>
<protein>
    <recommendedName>
        <fullName evidence="2">histidine kinase</fullName>
        <ecNumber evidence="2">2.7.13.3</ecNumber>
    </recommendedName>
</protein>
<dbReference type="RefSeq" id="WP_130274456.1">
    <property type="nucleotide sequence ID" value="NZ_SGXG01000001.1"/>
</dbReference>
<dbReference type="InterPro" id="IPR003594">
    <property type="entry name" value="HATPase_dom"/>
</dbReference>
<dbReference type="InterPro" id="IPR000014">
    <property type="entry name" value="PAS"/>
</dbReference>
<feature type="domain" description="Histidine kinase" evidence="6">
    <location>
        <begin position="869"/>
        <end position="1083"/>
    </location>
</feature>
<dbReference type="CDD" id="cd00130">
    <property type="entry name" value="PAS"/>
    <property type="match status" value="1"/>
</dbReference>
<dbReference type="Gene3D" id="3.30.450.20">
    <property type="entry name" value="PAS domain"/>
    <property type="match status" value="4"/>
</dbReference>
<dbReference type="EMBL" id="SGXG01000001">
    <property type="protein sequence ID" value="RZS95327.1"/>
    <property type="molecule type" value="Genomic_DNA"/>
</dbReference>
<evidence type="ECO:0000259" key="6">
    <source>
        <dbReference type="PROSITE" id="PS50109"/>
    </source>
</evidence>
<accession>A0A4Q7P6D0</accession>
<dbReference type="Proteomes" id="UP000292209">
    <property type="component" value="Unassembled WGS sequence"/>
</dbReference>
<name>A0A4Q7P6D0_9BACT</name>
<keyword evidence="4" id="KW-0808">Transferase</keyword>
<dbReference type="AlphaFoldDB" id="A0A4Q7P6D0"/>
<keyword evidence="9" id="KW-1185">Reference proteome</keyword>
<dbReference type="Gene3D" id="3.30.565.10">
    <property type="entry name" value="Histidine kinase-like ATPase, C-terminal domain"/>
    <property type="match status" value="1"/>
</dbReference>
<dbReference type="CDD" id="cd00082">
    <property type="entry name" value="HisKA"/>
    <property type="match status" value="1"/>
</dbReference>
<dbReference type="SUPFAM" id="SSF47384">
    <property type="entry name" value="Homodimeric domain of signal transducing histidine kinase"/>
    <property type="match status" value="1"/>
</dbReference>
<dbReference type="PANTHER" id="PTHR43304">
    <property type="entry name" value="PHYTOCHROME-LIKE PROTEIN CPH1"/>
    <property type="match status" value="1"/>
</dbReference>
<proteinExistence type="predicted"/>
<dbReference type="Pfam" id="PF13185">
    <property type="entry name" value="GAF_2"/>
    <property type="match status" value="1"/>
</dbReference>
<dbReference type="GO" id="GO:0000155">
    <property type="term" value="F:phosphorelay sensor kinase activity"/>
    <property type="evidence" value="ECO:0007669"/>
    <property type="project" value="InterPro"/>
</dbReference>
<dbReference type="InterPro" id="IPR035965">
    <property type="entry name" value="PAS-like_dom_sf"/>
</dbReference>
<evidence type="ECO:0000256" key="5">
    <source>
        <dbReference type="ARBA" id="ARBA00022777"/>
    </source>
</evidence>
<dbReference type="OrthoDB" id="9766459at2"/>
<evidence type="ECO:0000313" key="8">
    <source>
        <dbReference type="EMBL" id="RZS95327.1"/>
    </source>
</evidence>
<dbReference type="SUPFAM" id="SSF55874">
    <property type="entry name" value="ATPase domain of HSP90 chaperone/DNA topoisomerase II/histidine kinase"/>
    <property type="match status" value="1"/>
</dbReference>
<dbReference type="Pfam" id="PF08447">
    <property type="entry name" value="PAS_3"/>
    <property type="match status" value="2"/>
</dbReference>
<keyword evidence="3" id="KW-0597">Phosphoprotein</keyword>